<evidence type="ECO:0000256" key="8">
    <source>
        <dbReference type="RuleBase" id="RU004479"/>
    </source>
</evidence>
<comment type="similarity">
    <text evidence="2 7">Belongs to the PAL/histidase family.</text>
</comment>
<dbReference type="FunFam" id="1.10.275.10:FF:000005">
    <property type="entry name" value="Histidine ammonia-lyase"/>
    <property type="match status" value="1"/>
</dbReference>
<keyword evidence="10" id="KW-1185">Reference proteome</keyword>
<comment type="pathway">
    <text evidence="1 8">Amino-acid degradation; L-histidine degradation into L-glutamate; N-formimidoyl-L-glutamate from L-histidine: step 1/3.</text>
</comment>
<evidence type="ECO:0000256" key="7">
    <source>
        <dbReference type="RuleBase" id="RU003954"/>
    </source>
</evidence>
<reference evidence="9 10" key="1">
    <citation type="journal article" date="2018" name="BMC Genomics">
        <title>The genome of Naegleria lovaniensis, the basis for a comparative approach to unravel pathogenicity factors of the human pathogenic amoeba N. fowleri.</title>
        <authorList>
            <person name="Liechti N."/>
            <person name="Schurch N."/>
            <person name="Bruggmann R."/>
            <person name="Wittwer M."/>
        </authorList>
    </citation>
    <scope>NUCLEOTIDE SEQUENCE [LARGE SCALE GENOMIC DNA]</scope>
    <source>
        <strain evidence="9 10">ATCC 30569</strain>
    </source>
</reference>
<dbReference type="Gene3D" id="1.20.200.10">
    <property type="entry name" value="Fumarase/aspartase (Central domain)"/>
    <property type="match status" value="1"/>
</dbReference>
<protein>
    <recommendedName>
        <fullName evidence="3 8">Histidine ammonia-lyase</fullName>
        <ecNumber evidence="3 8">4.3.1.3</ecNumber>
    </recommendedName>
</protein>
<evidence type="ECO:0000256" key="2">
    <source>
        <dbReference type="ARBA" id="ARBA00007238"/>
    </source>
</evidence>
<dbReference type="PANTHER" id="PTHR10362">
    <property type="entry name" value="HISTIDINE AMMONIA-LYASE"/>
    <property type="match status" value="1"/>
</dbReference>
<evidence type="ECO:0000256" key="5">
    <source>
        <dbReference type="ARBA" id="ARBA00023239"/>
    </source>
</evidence>
<proteinExistence type="inferred from homology"/>
<name>A0AA88GYD5_NAELO</name>
<dbReference type="RefSeq" id="XP_044553317.1">
    <property type="nucleotide sequence ID" value="XM_044689810.1"/>
</dbReference>
<dbReference type="GO" id="GO:0004397">
    <property type="term" value="F:histidine ammonia-lyase activity"/>
    <property type="evidence" value="ECO:0007669"/>
    <property type="project" value="UniProtKB-EC"/>
</dbReference>
<accession>A0AA88GYD5</accession>
<dbReference type="SUPFAM" id="SSF48557">
    <property type="entry name" value="L-aspartase-like"/>
    <property type="match status" value="1"/>
</dbReference>
<gene>
    <name evidence="9" type="ORF">C9374_013885</name>
</gene>
<keyword evidence="4 8" id="KW-0369">Histidine metabolism</keyword>
<dbReference type="AlphaFoldDB" id="A0AA88GYD5"/>
<evidence type="ECO:0000256" key="6">
    <source>
        <dbReference type="ARBA" id="ARBA00049269"/>
    </source>
</evidence>
<comment type="catalytic activity">
    <reaction evidence="6 8">
        <text>L-histidine = trans-urocanate + NH4(+)</text>
        <dbReference type="Rhea" id="RHEA:21232"/>
        <dbReference type="ChEBI" id="CHEBI:17771"/>
        <dbReference type="ChEBI" id="CHEBI:28938"/>
        <dbReference type="ChEBI" id="CHEBI:57595"/>
        <dbReference type="EC" id="4.3.1.3"/>
    </reaction>
</comment>
<evidence type="ECO:0000256" key="3">
    <source>
        <dbReference type="ARBA" id="ARBA00012994"/>
    </source>
</evidence>
<dbReference type="InterPro" id="IPR008948">
    <property type="entry name" value="L-Aspartase-like"/>
</dbReference>
<dbReference type="NCBIfam" id="NF006871">
    <property type="entry name" value="PRK09367.1"/>
    <property type="match status" value="1"/>
</dbReference>
<evidence type="ECO:0000256" key="4">
    <source>
        <dbReference type="ARBA" id="ARBA00022808"/>
    </source>
</evidence>
<evidence type="ECO:0000256" key="1">
    <source>
        <dbReference type="ARBA" id="ARBA00005113"/>
    </source>
</evidence>
<keyword evidence="5 7" id="KW-0456">Lyase</keyword>
<dbReference type="Gene3D" id="1.10.275.10">
    <property type="entry name" value="Fumarase/aspartase (N-terminal domain)"/>
    <property type="match status" value="1"/>
</dbReference>
<dbReference type="PROSITE" id="PS00488">
    <property type="entry name" value="PAL_HISTIDASE"/>
    <property type="match status" value="1"/>
</dbReference>
<comment type="caution">
    <text evidence="9">The sequence shown here is derived from an EMBL/GenBank/DDBJ whole genome shotgun (WGS) entry which is preliminary data.</text>
</comment>
<sequence>MQQEGNLCETTTPPNLLHSDHTLYLDGESLTCEDLYRIGYEPHLKIALTQQAKDRITEARKIVDNIIHTNQVKYGINTGFGHFATTVIAKEDIEDLQKNLIRSHAAGVGDYLPLERAKMLLALRINVLAKGFSGIRLETVERLVKAFNAGCISAVPCKGSVGASGDLAPLAHMALGMMGEGMMYNPSTKTYEDAAKVLKEHGVQPIEVHAKEGLALINGTQFICALGTDALVRSINLVRIADVVGAMTLEALRGSFKAFDARIHKARRHTGQQKVAGRMRHMLFTEKVESEKKVFEISEISASHWNCSRVQDAYTLRCIPQVHGVVNDTVEFCRGVMENELNAATDNPMVFIDPNGSNVPNSRHIHFEDNEDFHSHLHHYTTADENDEQIVSGGNFHGEYPAKIMDYLGIGITELANISERRIARLIDGNLSGLPAFLVKEGGLNSGFMIAHCTASALTSENKVLAHPSSNDTLSTSAAKEDHVSMGPFASMKCLDIVKNVEYVLAIELMCACQGIDLLRPLKTTPILEKVYELVRSEVPTYEKDRFLSPDIEKICHLIRTGKVWQVIKDDIPTEMH</sequence>
<dbReference type="GeneID" id="68106338"/>
<dbReference type="CDD" id="cd00332">
    <property type="entry name" value="PAL-HAL"/>
    <property type="match status" value="1"/>
</dbReference>
<dbReference type="InterPro" id="IPR024083">
    <property type="entry name" value="Fumarase/histidase_N"/>
</dbReference>
<dbReference type="InterPro" id="IPR005921">
    <property type="entry name" value="HutH"/>
</dbReference>
<dbReference type="Pfam" id="PF00221">
    <property type="entry name" value="Lyase_aromatic"/>
    <property type="match status" value="1"/>
</dbReference>
<dbReference type="GO" id="GO:0005737">
    <property type="term" value="C:cytoplasm"/>
    <property type="evidence" value="ECO:0007669"/>
    <property type="project" value="InterPro"/>
</dbReference>
<organism evidence="9 10">
    <name type="scientific">Naegleria lovaniensis</name>
    <name type="common">Amoeba</name>
    <dbReference type="NCBI Taxonomy" id="51637"/>
    <lineage>
        <taxon>Eukaryota</taxon>
        <taxon>Discoba</taxon>
        <taxon>Heterolobosea</taxon>
        <taxon>Tetramitia</taxon>
        <taxon>Eutetramitia</taxon>
        <taxon>Vahlkampfiidae</taxon>
        <taxon>Naegleria</taxon>
    </lineage>
</organism>
<dbReference type="EC" id="4.3.1.3" evidence="3 8"/>
<dbReference type="EMBL" id="PYSW02000007">
    <property type="protein sequence ID" value="KAG2389325.1"/>
    <property type="molecule type" value="Genomic_DNA"/>
</dbReference>
<evidence type="ECO:0000313" key="9">
    <source>
        <dbReference type="EMBL" id="KAG2389325.1"/>
    </source>
</evidence>
<dbReference type="InterPro" id="IPR001106">
    <property type="entry name" value="Aromatic_Lyase"/>
</dbReference>
<dbReference type="Proteomes" id="UP000816034">
    <property type="component" value="Unassembled WGS sequence"/>
</dbReference>
<dbReference type="GO" id="GO:0006548">
    <property type="term" value="P:L-histidine catabolic process"/>
    <property type="evidence" value="ECO:0007669"/>
    <property type="project" value="InterPro"/>
</dbReference>
<evidence type="ECO:0000313" key="10">
    <source>
        <dbReference type="Proteomes" id="UP000816034"/>
    </source>
</evidence>
<dbReference type="InterPro" id="IPR022313">
    <property type="entry name" value="Phe/His_NH3-lyase_AS"/>
</dbReference>
<dbReference type="NCBIfam" id="TIGR01225">
    <property type="entry name" value="hutH"/>
    <property type="match status" value="1"/>
</dbReference>